<evidence type="ECO:0000313" key="2">
    <source>
        <dbReference type="Proteomes" id="UP001054945"/>
    </source>
</evidence>
<keyword evidence="2" id="KW-1185">Reference proteome</keyword>
<comment type="caution">
    <text evidence="1">The sequence shown here is derived from an EMBL/GenBank/DDBJ whole genome shotgun (WGS) entry which is preliminary data.</text>
</comment>
<dbReference type="EMBL" id="BPLR01007266">
    <property type="protein sequence ID" value="GIY15674.1"/>
    <property type="molecule type" value="Genomic_DNA"/>
</dbReference>
<gene>
    <name evidence="1" type="ORF">CEXT_212811</name>
</gene>
<sequence>MMPTDTQVHTAPEGHSSLLSINSGLTQPFVVEPCSSWMESGSKHLQSSPQVTAVFSASDFLQSEQRGLLNFQSASILNLIQFACFPPRGEFRREPS</sequence>
<reference evidence="1 2" key="1">
    <citation type="submission" date="2021-06" db="EMBL/GenBank/DDBJ databases">
        <title>Caerostris extrusa draft genome.</title>
        <authorList>
            <person name="Kono N."/>
            <person name="Arakawa K."/>
        </authorList>
    </citation>
    <scope>NUCLEOTIDE SEQUENCE [LARGE SCALE GENOMIC DNA]</scope>
</reference>
<dbReference type="AlphaFoldDB" id="A0AAV4R3V4"/>
<proteinExistence type="predicted"/>
<dbReference type="Proteomes" id="UP001054945">
    <property type="component" value="Unassembled WGS sequence"/>
</dbReference>
<evidence type="ECO:0000313" key="1">
    <source>
        <dbReference type="EMBL" id="GIY15674.1"/>
    </source>
</evidence>
<name>A0AAV4R3V4_CAEEX</name>
<accession>A0AAV4R3V4</accession>
<organism evidence="1 2">
    <name type="scientific">Caerostris extrusa</name>
    <name type="common">Bark spider</name>
    <name type="synonym">Caerostris bankana</name>
    <dbReference type="NCBI Taxonomy" id="172846"/>
    <lineage>
        <taxon>Eukaryota</taxon>
        <taxon>Metazoa</taxon>
        <taxon>Ecdysozoa</taxon>
        <taxon>Arthropoda</taxon>
        <taxon>Chelicerata</taxon>
        <taxon>Arachnida</taxon>
        <taxon>Araneae</taxon>
        <taxon>Araneomorphae</taxon>
        <taxon>Entelegynae</taxon>
        <taxon>Araneoidea</taxon>
        <taxon>Araneidae</taxon>
        <taxon>Caerostris</taxon>
    </lineage>
</organism>
<protein>
    <submittedName>
        <fullName evidence="1">Uncharacterized protein</fullName>
    </submittedName>
</protein>